<feature type="compositionally biased region" description="Low complexity" evidence="1">
    <location>
        <begin position="156"/>
        <end position="169"/>
    </location>
</feature>
<dbReference type="EMBL" id="KB706189">
    <property type="protein sequence ID" value="EMR68751.1"/>
    <property type="molecule type" value="Genomic_DNA"/>
</dbReference>
<dbReference type="Proteomes" id="UP000012174">
    <property type="component" value="Unassembled WGS sequence"/>
</dbReference>
<name>M7TFM8_EUTLA</name>
<keyword evidence="3" id="KW-1185">Reference proteome</keyword>
<accession>M7TFM8</accession>
<feature type="compositionally biased region" description="Polar residues" evidence="1">
    <location>
        <begin position="108"/>
        <end position="120"/>
    </location>
</feature>
<dbReference type="OrthoDB" id="4777560at2759"/>
<feature type="region of interest" description="Disordered" evidence="1">
    <location>
        <begin position="1"/>
        <end position="54"/>
    </location>
</feature>
<evidence type="ECO:0000313" key="2">
    <source>
        <dbReference type="EMBL" id="EMR68751.1"/>
    </source>
</evidence>
<dbReference type="AlphaFoldDB" id="M7TFM8"/>
<protein>
    <submittedName>
        <fullName evidence="2">Uncharacterized protein</fullName>
    </submittedName>
</protein>
<feature type="compositionally biased region" description="Low complexity" evidence="1">
    <location>
        <begin position="10"/>
        <end position="37"/>
    </location>
</feature>
<reference evidence="3" key="1">
    <citation type="journal article" date="2013" name="Genome Announc.">
        <title>Draft genome sequence of the grapevine dieback fungus Eutypa lata UCR-EL1.</title>
        <authorList>
            <person name="Blanco-Ulate B."/>
            <person name="Rolshausen P.E."/>
            <person name="Cantu D."/>
        </authorList>
    </citation>
    <scope>NUCLEOTIDE SEQUENCE [LARGE SCALE GENOMIC DNA]</scope>
    <source>
        <strain evidence="3">UCR-EL1</strain>
    </source>
</reference>
<sequence length="421" mass="45866">MASKTPAPGSATPTPVASSGAPASASATPEASSNAPSVAAATPGASRLRPVGQLRKQQIEEDALILQGLFPDAELGQPSKRKRGRLADLILHGRPTENALGRPRKTRATGTENAVAPSQNAWKAVEAKAKAEAAAKPTPARRDFLVPIQSIEQGENSGNHNASGNGSVNRDGNDNGDKNDDEEDGLFVPSETRQSTPDEVVPHDSAPGGSSGRRETTPHPHTKRRRIRYPTPRAATPPGFQPERQVGSEKTAFHQLYFPKSFNLEFVANKHAWDDRLTSSEKNVFVLVHQVNDEIVGMHVYTSPNDANADVMRIMARNHPEAFAVPKNEGHDNDYAKIKAEEEPERAETILQRMDVADTAEGAVQDQRSVFPLGMDSEPMFIFWGEWKFTANCLKMEARMRSGSRVKAFVSLKHLRKPRTG</sequence>
<organism evidence="2 3">
    <name type="scientific">Eutypa lata (strain UCR-EL1)</name>
    <name type="common">Grapevine dieback disease fungus</name>
    <name type="synonym">Eutypa armeniacae</name>
    <dbReference type="NCBI Taxonomy" id="1287681"/>
    <lineage>
        <taxon>Eukaryota</taxon>
        <taxon>Fungi</taxon>
        <taxon>Dikarya</taxon>
        <taxon>Ascomycota</taxon>
        <taxon>Pezizomycotina</taxon>
        <taxon>Sordariomycetes</taxon>
        <taxon>Xylariomycetidae</taxon>
        <taxon>Xylariales</taxon>
        <taxon>Diatrypaceae</taxon>
        <taxon>Eutypa</taxon>
    </lineage>
</organism>
<proteinExistence type="predicted"/>
<dbReference type="KEGG" id="ela:UCREL1_4236"/>
<dbReference type="HOGENOM" id="CLU_652164_0_0_1"/>
<evidence type="ECO:0000313" key="3">
    <source>
        <dbReference type="Proteomes" id="UP000012174"/>
    </source>
</evidence>
<gene>
    <name evidence="2" type="ORF">UCREL1_4236</name>
</gene>
<evidence type="ECO:0000256" key="1">
    <source>
        <dbReference type="SAM" id="MobiDB-lite"/>
    </source>
</evidence>
<dbReference type="STRING" id="1287681.M7TFM8"/>
<feature type="region of interest" description="Disordered" evidence="1">
    <location>
        <begin position="71"/>
        <end position="244"/>
    </location>
</feature>